<protein>
    <submittedName>
        <fullName evidence="2">Uncharacterized protein</fullName>
    </submittedName>
</protein>
<feature type="transmembrane region" description="Helical" evidence="1">
    <location>
        <begin position="12"/>
        <end position="34"/>
    </location>
</feature>
<comment type="caution">
    <text evidence="2">The sequence shown here is derived from an EMBL/GenBank/DDBJ whole genome shotgun (WGS) entry which is preliminary data.</text>
</comment>
<evidence type="ECO:0000313" key="2">
    <source>
        <dbReference type="EMBL" id="HEB48757.1"/>
    </source>
</evidence>
<name>A0A7C1P1D7_THEPE</name>
<gene>
    <name evidence="2" type="ORF">ENP77_03060</name>
</gene>
<sequence>MARTAAFEKAVVKALAWIAGAITMVFVVMLLLFLVELLKGVELTLVTGFLVFFAVIVLPLFLALFFYVKEKVEEELEKG</sequence>
<proteinExistence type="predicted"/>
<organism evidence="2">
    <name type="scientific">Thermofilum pendens</name>
    <dbReference type="NCBI Taxonomy" id="2269"/>
    <lineage>
        <taxon>Archaea</taxon>
        <taxon>Thermoproteota</taxon>
        <taxon>Thermoprotei</taxon>
        <taxon>Thermofilales</taxon>
        <taxon>Thermofilaceae</taxon>
        <taxon>Thermofilum</taxon>
    </lineage>
</organism>
<keyword evidence="1" id="KW-0472">Membrane</keyword>
<keyword evidence="1" id="KW-1133">Transmembrane helix</keyword>
<accession>A0A7C1P1D7</accession>
<reference evidence="2" key="1">
    <citation type="journal article" date="2020" name="mSystems">
        <title>Genome- and Community-Level Interaction Insights into Carbon Utilization and Element Cycling Functions of Hydrothermarchaeota in Hydrothermal Sediment.</title>
        <authorList>
            <person name="Zhou Z."/>
            <person name="Liu Y."/>
            <person name="Xu W."/>
            <person name="Pan J."/>
            <person name="Luo Z.H."/>
            <person name="Li M."/>
        </authorList>
    </citation>
    <scope>NUCLEOTIDE SEQUENCE [LARGE SCALE GENOMIC DNA]</scope>
    <source>
        <strain evidence="2">SpSt-25</strain>
    </source>
</reference>
<feature type="transmembrane region" description="Helical" evidence="1">
    <location>
        <begin position="46"/>
        <end position="68"/>
    </location>
</feature>
<dbReference type="EMBL" id="DSKP01000107">
    <property type="protein sequence ID" value="HEB48757.1"/>
    <property type="molecule type" value="Genomic_DNA"/>
</dbReference>
<keyword evidence="1" id="KW-0812">Transmembrane</keyword>
<evidence type="ECO:0000256" key="1">
    <source>
        <dbReference type="SAM" id="Phobius"/>
    </source>
</evidence>
<dbReference type="AlphaFoldDB" id="A0A7C1P1D7"/>